<dbReference type="EMBL" id="CAADFA010000024">
    <property type="protein sequence ID" value="VFJ45393.1"/>
    <property type="molecule type" value="Genomic_DNA"/>
</dbReference>
<evidence type="ECO:0000313" key="7">
    <source>
        <dbReference type="EMBL" id="VFK06659.1"/>
    </source>
</evidence>
<dbReference type="GO" id="GO:1990351">
    <property type="term" value="C:transporter complex"/>
    <property type="evidence" value="ECO:0007669"/>
    <property type="project" value="TreeGrafter"/>
</dbReference>
<dbReference type="GO" id="GO:0009279">
    <property type="term" value="C:cell outer membrane"/>
    <property type="evidence" value="ECO:0007669"/>
    <property type="project" value="UniProtKB-SubCell"/>
</dbReference>
<dbReference type="GO" id="GO:0043165">
    <property type="term" value="P:Gram-negative-bacterium-type cell outer membrane assembly"/>
    <property type="evidence" value="ECO:0007669"/>
    <property type="project" value="UniProtKB-UniRule"/>
</dbReference>
<dbReference type="PANTHER" id="PTHR30189:SF1">
    <property type="entry name" value="LPS-ASSEMBLY PROTEIN LPTD"/>
    <property type="match status" value="1"/>
</dbReference>
<evidence type="ECO:0000313" key="6">
    <source>
        <dbReference type="EMBL" id="VFJ45442.1"/>
    </source>
</evidence>
<keyword evidence="1 2" id="KW-0998">Cell outer membrane</keyword>
<keyword evidence="2" id="KW-0472">Membrane</keyword>
<comment type="subcellular location">
    <subcellularLocation>
        <location evidence="2">Cell outer membrane</location>
    </subcellularLocation>
</comment>
<organism evidence="5">
    <name type="scientific">Candidatus Kentrum sp. FM</name>
    <dbReference type="NCBI Taxonomy" id="2126340"/>
    <lineage>
        <taxon>Bacteria</taxon>
        <taxon>Pseudomonadati</taxon>
        <taxon>Pseudomonadota</taxon>
        <taxon>Gammaproteobacteria</taxon>
        <taxon>Candidatus Kentrum</taxon>
    </lineage>
</organism>
<dbReference type="EMBL" id="CAADFL010000022">
    <property type="protein sequence ID" value="VFK06659.1"/>
    <property type="molecule type" value="Genomic_DNA"/>
</dbReference>
<accession>A0A450S170</accession>
<reference evidence="5" key="1">
    <citation type="submission" date="2019-02" db="EMBL/GenBank/DDBJ databases">
        <authorList>
            <person name="Gruber-Vodicka R. H."/>
            <person name="Seah K. B. B."/>
        </authorList>
    </citation>
    <scope>NUCLEOTIDE SEQUENCE</scope>
    <source>
        <strain evidence="6">BECK_BZ163</strain>
        <strain evidence="7">BECK_BZ164</strain>
        <strain evidence="5">BECK_BZ165</strain>
    </source>
</reference>
<protein>
    <recommendedName>
        <fullName evidence="2">LPS-assembly protein LptD</fullName>
    </recommendedName>
</protein>
<evidence type="ECO:0000256" key="1">
    <source>
        <dbReference type="ARBA" id="ARBA00023237"/>
    </source>
</evidence>
<comment type="subunit">
    <text evidence="2">Component of the lipopolysaccharide transport and assembly complex. Interacts with LptE and LptA.</text>
</comment>
<proteinExistence type="inferred from homology"/>
<dbReference type="EMBL" id="CAADEZ010000024">
    <property type="protein sequence ID" value="VFJ45442.1"/>
    <property type="molecule type" value="Genomic_DNA"/>
</dbReference>
<dbReference type="InterPro" id="IPR045659">
    <property type="entry name" value="LptD_2"/>
</dbReference>
<dbReference type="InterPro" id="IPR050218">
    <property type="entry name" value="LptD"/>
</dbReference>
<feature type="domain" description="LptD C-terminal" evidence="3">
    <location>
        <begin position="343"/>
        <end position="716"/>
    </location>
</feature>
<evidence type="ECO:0000313" key="5">
    <source>
        <dbReference type="EMBL" id="VFJ45393.1"/>
    </source>
</evidence>
<keyword evidence="2" id="KW-0732">Signal</keyword>
<gene>
    <name evidence="2" type="primary">lptD</name>
    <name evidence="6" type="ORF">BECKFM1743A_GA0114220_100242</name>
    <name evidence="7" type="ORF">BECKFM1743B_GA0114221_1002215</name>
    <name evidence="5" type="ORF">BECKFM1743C_GA0114222_1002413</name>
</gene>
<dbReference type="InterPro" id="IPR020889">
    <property type="entry name" value="LipoPS_assembly_LptD"/>
</dbReference>
<name>A0A450S170_9GAMM</name>
<evidence type="ECO:0000259" key="3">
    <source>
        <dbReference type="Pfam" id="PF04453"/>
    </source>
</evidence>
<dbReference type="GO" id="GO:0015920">
    <property type="term" value="P:lipopolysaccharide transport"/>
    <property type="evidence" value="ECO:0007669"/>
    <property type="project" value="InterPro"/>
</dbReference>
<dbReference type="HAMAP" id="MF_01411">
    <property type="entry name" value="LPS_assembly_LptD"/>
    <property type="match status" value="1"/>
</dbReference>
<dbReference type="Pfam" id="PF04453">
    <property type="entry name" value="LptD"/>
    <property type="match status" value="1"/>
</dbReference>
<sequence>MLGFIPRKLRFFVHPCFAMKHNNPRSAFTAKISEYSLLTIFFISVFGPQTLVRADTDRPGPNWSLCENELEIPVRPVVDRRDGDPDATYLFGDEAKLLEENVFTLLGDVQIRRGNRQISANRIEYNKSLETIDAQGNVQAWDAGQYIIGKSAHVNLARNQYWAEDVRFLLMDRHGQGTAEKIKVNNSKRIITARDATYTTCPSAGGFEARPLGKESLGTEDWQLTAGRIKLNKVTDRGAARDVTIKFKNVPVLYSPYLTFPLSDKRKTGFLTPSFGTSESVGTETTIPFYWNIAPDQDATFAVRGMTKRGALLQGQYRYLTHKSAGKVELDYLPDDSEYGDHREAFRLQHTGAIAPGWSTDIDFSWVSDKDYLEDMGKSMLASSTRFLEQRIDVRYRGRRWWAQGRFQGYQTVDETIQADDRPYNRLPQVRFGTQFREHNRKLNFQVKGEWIRFHRESDSVTGQRTVGQRVDITPSVTYPLRTSSAFLVPKLSLRHTKYDLDGTTDGKPDSPERTLPIFSLDSGLFLERDTSFGNRPYTQTLEPRVYYLAVPFKDQSDLPVFDTGEYTFNFGKMFRENRFSGPDRHADANQVTVALTTRLQDDRTTEEVFRASIGQVYYLRNRKVYLPDTDNPDLEIIDKDNSSEIITEVAAKVAGKWRMMAGLEYSVEDGATAKSNIDLRYKPDSQRVFNIGYRYDRDYDEQASASFRWPLARNWGAVGRWVYALPESRTMEAVAGFEYDSCCWAARAVVQRFFNGTDENGAEKDFNNTVFLQLELKGLAGIGRKTGEFLREMVPGYQNEF</sequence>
<dbReference type="InterPro" id="IPR007543">
    <property type="entry name" value="LptD_C"/>
</dbReference>
<dbReference type="Pfam" id="PF19838">
    <property type="entry name" value="LptD_2"/>
    <property type="match status" value="1"/>
</dbReference>
<dbReference type="AlphaFoldDB" id="A0A450S170"/>
<evidence type="ECO:0000259" key="4">
    <source>
        <dbReference type="Pfam" id="PF19838"/>
    </source>
</evidence>
<comment type="caution">
    <text evidence="2">Lacks conserved residue(s) required for the propagation of feature annotation.</text>
</comment>
<evidence type="ECO:0000256" key="2">
    <source>
        <dbReference type="HAMAP-Rule" id="MF_01411"/>
    </source>
</evidence>
<comment type="similarity">
    <text evidence="2">Belongs to the LptD family.</text>
</comment>
<dbReference type="PANTHER" id="PTHR30189">
    <property type="entry name" value="LPS-ASSEMBLY PROTEIN"/>
    <property type="match status" value="1"/>
</dbReference>
<feature type="domain" description="LPS-assembly protein LptD central" evidence="4">
    <location>
        <begin position="243"/>
        <end position="338"/>
    </location>
</feature>
<comment type="function">
    <text evidence="2">Together with LptE, is involved in the assembly of lipopolysaccharide (LPS) at the surface of the outer membrane.</text>
</comment>